<feature type="transmembrane region" description="Helical" evidence="1">
    <location>
        <begin position="7"/>
        <end position="28"/>
    </location>
</feature>
<reference evidence="2 3" key="1">
    <citation type="submission" date="2019-04" db="EMBL/GenBank/DDBJ databases">
        <title>genome sequence of strain W3.</title>
        <authorList>
            <person name="Gao J."/>
            <person name="Sun J."/>
        </authorList>
    </citation>
    <scope>NUCLEOTIDE SEQUENCE [LARGE SCALE GENOMIC DNA]</scope>
    <source>
        <strain evidence="2 3">W3</strain>
    </source>
</reference>
<dbReference type="EMBL" id="STGU01000001">
    <property type="protein sequence ID" value="THV38963.1"/>
    <property type="molecule type" value="Genomic_DNA"/>
</dbReference>
<comment type="caution">
    <text evidence="2">The sequence shown here is derived from an EMBL/GenBank/DDBJ whole genome shotgun (WGS) entry which is preliminary data.</text>
</comment>
<dbReference type="Pfam" id="PF11911">
    <property type="entry name" value="DUF3429"/>
    <property type="match status" value="1"/>
</dbReference>
<dbReference type="RefSeq" id="WP_136537948.1">
    <property type="nucleotide sequence ID" value="NZ_STGU01000001.1"/>
</dbReference>
<dbReference type="AlphaFoldDB" id="A0A4S8Q414"/>
<organism evidence="2 3">
    <name type="scientific">Rhizobium rosettiformans W3</name>
    <dbReference type="NCBI Taxonomy" id="538378"/>
    <lineage>
        <taxon>Bacteria</taxon>
        <taxon>Pseudomonadati</taxon>
        <taxon>Pseudomonadota</taxon>
        <taxon>Alphaproteobacteria</taxon>
        <taxon>Hyphomicrobiales</taxon>
        <taxon>Rhizobiaceae</taxon>
        <taxon>Rhizobium/Agrobacterium group</taxon>
        <taxon>Rhizobium</taxon>
    </lineage>
</organism>
<proteinExistence type="predicted"/>
<evidence type="ECO:0000313" key="3">
    <source>
        <dbReference type="Proteomes" id="UP000307378"/>
    </source>
</evidence>
<accession>A0A4S8Q414</accession>
<feature type="transmembrane region" description="Helical" evidence="1">
    <location>
        <begin position="34"/>
        <end position="55"/>
    </location>
</feature>
<keyword evidence="1" id="KW-1133">Transmembrane helix</keyword>
<gene>
    <name evidence="2" type="ORF">FAA86_00905</name>
</gene>
<feature type="transmembrane region" description="Helical" evidence="1">
    <location>
        <begin position="92"/>
        <end position="111"/>
    </location>
</feature>
<dbReference type="Proteomes" id="UP000307378">
    <property type="component" value="Unassembled WGS sequence"/>
</dbReference>
<feature type="transmembrane region" description="Helical" evidence="1">
    <location>
        <begin position="123"/>
        <end position="142"/>
    </location>
</feature>
<feature type="transmembrane region" description="Helical" evidence="1">
    <location>
        <begin position="67"/>
        <end position="86"/>
    </location>
</feature>
<evidence type="ECO:0000313" key="2">
    <source>
        <dbReference type="EMBL" id="THV38963.1"/>
    </source>
</evidence>
<protein>
    <submittedName>
        <fullName evidence="2">DUF3429 domain-containing protein</fullName>
    </submittedName>
</protein>
<dbReference type="InterPro" id="IPR021836">
    <property type="entry name" value="DUF3429"/>
</dbReference>
<keyword evidence="1" id="KW-0472">Membrane</keyword>
<name>A0A4S8Q414_9HYPH</name>
<evidence type="ECO:0000256" key="1">
    <source>
        <dbReference type="SAM" id="Phobius"/>
    </source>
</evidence>
<keyword evidence="1" id="KW-0812">Transmembrane</keyword>
<sequence>MYRDPTLTKLLTYSGALPFWVLGLAQVLGYQPALAAQAFIAYGSGIACFMAGTLWSQAQIRAQDPRIMLIGSNVAALMAISGLLVFPLAPVITMALHVMVFLGLLAADLNIHRRGDQPAWYLALRRNVTLLVIAAYAVVMILT</sequence>